<evidence type="ECO:0000313" key="2">
    <source>
        <dbReference type="EMBL" id="KAF2787636.1"/>
    </source>
</evidence>
<dbReference type="AlphaFoldDB" id="A0A6A6WU18"/>
<accession>A0A6A6WU18</accession>
<dbReference type="EMBL" id="MU002296">
    <property type="protein sequence ID" value="KAF2787636.1"/>
    <property type="molecule type" value="Genomic_DNA"/>
</dbReference>
<sequence length="159" mass="17043">MLFKSMLAVAFAGIASADWIILEPGQRMTFANSDELRKYQSSVSAKLPAIESAYSTYITHLQQEPQYISAKSAFEEFVATRTDAPKAVLTATDTVTQYSTTPGWYKALPTDQQQYYASIADDMNALASSVLSDKAPRPTAMAKYVGAAAAAAGAVAVLL</sequence>
<evidence type="ECO:0000256" key="1">
    <source>
        <dbReference type="SAM" id="SignalP"/>
    </source>
</evidence>
<name>A0A6A6WU18_9PLEO</name>
<proteinExistence type="predicted"/>
<dbReference type="OrthoDB" id="3800589at2759"/>
<organism evidence="2 3">
    <name type="scientific">Melanomma pulvis-pyrius CBS 109.77</name>
    <dbReference type="NCBI Taxonomy" id="1314802"/>
    <lineage>
        <taxon>Eukaryota</taxon>
        <taxon>Fungi</taxon>
        <taxon>Dikarya</taxon>
        <taxon>Ascomycota</taxon>
        <taxon>Pezizomycotina</taxon>
        <taxon>Dothideomycetes</taxon>
        <taxon>Pleosporomycetidae</taxon>
        <taxon>Pleosporales</taxon>
        <taxon>Melanommataceae</taxon>
        <taxon>Melanomma</taxon>
    </lineage>
</organism>
<keyword evidence="3" id="KW-1185">Reference proteome</keyword>
<feature type="signal peptide" evidence="1">
    <location>
        <begin position="1"/>
        <end position="17"/>
    </location>
</feature>
<gene>
    <name evidence="2" type="ORF">K505DRAFT_287604</name>
</gene>
<evidence type="ECO:0000313" key="3">
    <source>
        <dbReference type="Proteomes" id="UP000799757"/>
    </source>
</evidence>
<protein>
    <submittedName>
        <fullName evidence="2">Uncharacterized protein</fullName>
    </submittedName>
</protein>
<reference evidence="2" key="1">
    <citation type="journal article" date="2020" name="Stud. Mycol.">
        <title>101 Dothideomycetes genomes: a test case for predicting lifestyles and emergence of pathogens.</title>
        <authorList>
            <person name="Haridas S."/>
            <person name="Albert R."/>
            <person name="Binder M."/>
            <person name="Bloem J."/>
            <person name="Labutti K."/>
            <person name="Salamov A."/>
            <person name="Andreopoulos B."/>
            <person name="Baker S."/>
            <person name="Barry K."/>
            <person name="Bills G."/>
            <person name="Bluhm B."/>
            <person name="Cannon C."/>
            <person name="Castanera R."/>
            <person name="Culley D."/>
            <person name="Daum C."/>
            <person name="Ezra D."/>
            <person name="Gonzalez J."/>
            <person name="Henrissat B."/>
            <person name="Kuo A."/>
            <person name="Liang C."/>
            <person name="Lipzen A."/>
            <person name="Lutzoni F."/>
            <person name="Magnuson J."/>
            <person name="Mondo S."/>
            <person name="Nolan M."/>
            <person name="Ohm R."/>
            <person name="Pangilinan J."/>
            <person name="Park H.-J."/>
            <person name="Ramirez L."/>
            <person name="Alfaro M."/>
            <person name="Sun H."/>
            <person name="Tritt A."/>
            <person name="Yoshinaga Y."/>
            <person name="Zwiers L.-H."/>
            <person name="Turgeon B."/>
            <person name="Goodwin S."/>
            <person name="Spatafora J."/>
            <person name="Crous P."/>
            <person name="Grigoriev I."/>
        </authorList>
    </citation>
    <scope>NUCLEOTIDE SEQUENCE</scope>
    <source>
        <strain evidence="2">CBS 109.77</strain>
    </source>
</reference>
<dbReference type="Proteomes" id="UP000799757">
    <property type="component" value="Unassembled WGS sequence"/>
</dbReference>
<feature type="chain" id="PRO_5025591295" evidence="1">
    <location>
        <begin position="18"/>
        <end position="159"/>
    </location>
</feature>
<keyword evidence="1" id="KW-0732">Signal</keyword>